<evidence type="ECO:0000313" key="2">
    <source>
        <dbReference type="Proteomes" id="UP000580891"/>
    </source>
</evidence>
<dbReference type="Proteomes" id="UP000580891">
    <property type="component" value="Unassembled WGS sequence"/>
</dbReference>
<reference evidence="1 2" key="1">
    <citation type="submission" date="2020-07" db="EMBL/GenBank/DDBJ databases">
        <title>Genomic Encyclopedia of Type Strains, Phase IV (KMG-IV): sequencing the most valuable type-strain genomes for metagenomic binning, comparative biology and taxonomic classification.</title>
        <authorList>
            <person name="Goeker M."/>
        </authorList>
    </citation>
    <scope>NUCLEOTIDE SEQUENCE [LARGE SCALE GENOMIC DNA]</scope>
    <source>
        <strain evidence="1 2">DSM 25220</strain>
    </source>
</reference>
<comment type="caution">
    <text evidence="1">The sequence shown here is derived from an EMBL/GenBank/DDBJ whole genome shotgun (WGS) entry which is preliminary data.</text>
</comment>
<accession>A0A7V9Z1H5</accession>
<evidence type="ECO:0008006" key="3">
    <source>
        <dbReference type="Google" id="ProtNLM"/>
    </source>
</evidence>
<dbReference type="AlphaFoldDB" id="A0A7V9Z1H5"/>
<gene>
    <name evidence="1" type="ORF">HNQ85_002686</name>
</gene>
<keyword evidence="2" id="KW-1185">Reference proteome</keyword>
<evidence type="ECO:0000313" key="1">
    <source>
        <dbReference type="EMBL" id="MBA2872377.1"/>
    </source>
</evidence>
<sequence length="67" mass="8056">MKTWVRKYRNGESLSDQCGKHTQDNPLIGRPRTIFRSVEEERDYLKAQVEYLKKRYPNLHGEGKFEK</sequence>
<protein>
    <recommendedName>
        <fullName evidence="3">Transposase</fullName>
    </recommendedName>
</protein>
<organism evidence="1 2">
    <name type="scientific">[Anoxybacillus] calidus</name>
    <dbReference type="NCBI Taxonomy" id="575178"/>
    <lineage>
        <taxon>Bacteria</taxon>
        <taxon>Bacillati</taxon>
        <taxon>Bacillota</taxon>
        <taxon>Bacilli</taxon>
        <taxon>Bacillales</taxon>
        <taxon>Anoxybacillaceae</taxon>
        <taxon>Paranoxybacillus</taxon>
    </lineage>
</organism>
<dbReference type="EMBL" id="JACDUU010000006">
    <property type="protein sequence ID" value="MBA2872377.1"/>
    <property type="molecule type" value="Genomic_DNA"/>
</dbReference>
<name>A0A7V9Z1H5_9BACL</name>
<proteinExistence type="predicted"/>